<evidence type="ECO:0000313" key="9">
    <source>
        <dbReference type="Proteomes" id="UP000662678"/>
    </source>
</evidence>
<dbReference type="SUPFAM" id="SSF47781">
    <property type="entry name" value="RuvA domain 2-like"/>
    <property type="match status" value="1"/>
</dbReference>
<dbReference type="CDD" id="cd08071">
    <property type="entry name" value="MPN_DUF2466"/>
    <property type="match status" value="1"/>
</dbReference>
<dbReference type="Gene3D" id="3.40.140.10">
    <property type="entry name" value="Cytidine Deaminase, domain 2"/>
    <property type="match status" value="1"/>
</dbReference>
<dbReference type="InterPro" id="IPR046778">
    <property type="entry name" value="UPF0758_N"/>
</dbReference>
<protein>
    <submittedName>
        <fullName evidence="8">UPF0758 protein</fullName>
    </submittedName>
</protein>
<dbReference type="PANTHER" id="PTHR30471">
    <property type="entry name" value="DNA REPAIR PROTEIN RADC"/>
    <property type="match status" value="1"/>
</dbReference>
<evidence type="ECO:0000256" key="3">
    <source>
        <dbReference type="ARBA" id="ARBA00022801"/>
    </source>
</evidence>
<reference evidence="9" key="1">
    <citation type="journal article" date="2019" name="Int. J. Syst. Evol. Microbiol.">
        <title>The Global Catalogue of Microorganisms (GCM) 10K type strain sequencing project: providing services to taxonomists for standard genome sequencing and annotation.</title>
        <authorList>
            <consortium name="The Broad Institute Genomics Platform"/>
            <consortium name="The Broad Institute Genome Sequencing Center for Infectious Disease"/>
            <person name="Wu L."/>
            <person name="Ma J."/>
        </authorList>
    </citation>
    <scope>NUCLEOTIDE SEQUENCE [LARGE SCALE GENOMIC DNA]</scope>
    <source>
        <strain evidence="9">KCTC 23713</strain>
    </source>
</reference>
<dbReference type="InterPro" id="IPR010994">
    <property type="entry name" value="RuvA_2-like"/>
</dbReference>
<feature type="domain" description="MPN" evidence="7">
    <location>
        <begin position="102"/>
        <end position="224"/>
    </location>
</feature>
<keyword evidence="9" id="KW-1185">Reference proteome</keyword>
<evidence type="ECO:0000256" key="5">
    <source>
        <dbReference type="ARBA" id="ARBA00023049"/>
    </source>
</evidence>
<evidence type="ECO:0000256" key="1">
    <source>
        <dbReference type="ARBA" id="ARBA00022670"/>
    </source>
</evidence>
<dbReference type="Proteomes" id="UP000662678">
    <property type="component" value="Unassembled WGS sequence"/>
</dbReference>
<comment type="similarity">
    <text evidence="6">Belongs to the UPF0758 family.</text>
</comment>
<dbReference type="Pfam" id="PF04002">
    <property type="entry name" value="RadC"/>
    <property type="match status" value="1"/>
</dbReference>
<dbReference type="PROSITE" id="PS50249">
    <property type="entry name" value="MPN"/>
    <property type="match status" value="1"/>
</dbReference>
<keyword evidence="1" id="KW-0645">Protease</keyword>
<evidence type="ECO:0000256" key="2">
    <source>
        <dbReference type="ARBA" id="ARBA00022723"/>
    </source>
</evidence>
<evidence type="ECO:0000259" key="7">
    <source>
        <dbReference type="PROSITE" id="PS50249"/>
    </source>
</evidence>
<dbReference type="NCBIfam" id="NF000642">
    <property type="entry name" value="PRK00024.1"/>
    <property type="match status" value="1"/>
</dbReference>
<dbReference type="SUPFAM" id="SSF102712">
    <property type="entry name" value="JAB1/MPN domain"/>
    <property type="match status" value="1"/>
</dbReference>
<dbReference type="InterPro" id="IPR001405">
    <property type="entry name" value="UPF0758"/>
</dbReference>
<evidence type="ECO:0000256" key="4">
    <source>
        <dbReference type="ARBA" id="ARBA00022833"/>
    </source>
</evidence>
<evidence type="ECO:0000256" key="6">
    <source>
        <dbReference type="RuleBase" id="RU003797"/>
    </source>
</evidence>
<dbReference type="InterPro" id="IPR025657">
    <property type="entry name" value="RadC_JAB"/>
</dbReference>
<gene>
    <name evidence="8" type="ORF">GCM10011419_13070</name>
</gene>
<dbReference type="RefSeq" id="WP_189352848.1">
    <property type="nucleotide sequence ID" value="NZ_BMYP01000013.1"/>
</dbReference>
<dbReference type="InterPro" id="IPR020891">
    <property type="entry name" value="UPF0758_CS"/>
</dbReference>
<dbReference type="Pfam" id="PF20582">
    <property type="entry name" value="UPF0758_N"/>
    <property type="match status" value="1"/>
</dbReference>
<name>A0ABQ3HBI4_9NEIS</name>
<dbReference type="EMBL" id="BMYP01000013">
    <property type="protein sequence ID" value="GHD75443.1"/>
    <property type="molecule type" value="Genomic_DNA"/>
</dbReference>
<evidence type="ECO:0000313" key="8">
    <source>
        <dbReference type="EMBL" id="GHD75443.1"/>
    </source>
</evidence>
<keyword evidence="4" id="KW-0862">Zinc</keyword>
<comment type="caution">
    <text evidence="8">The sequence shown here is derived from an EMBL/GenBank/DDBJ whole genome shotgun (WGS) entry which is preliminary data.</text>
</comment>
<organism evidence="8 9">
    <name type="scientific">Vogesella fluminis</name>
    <dbReference type="NCBI Taxonomy" id="1069161"/>
    <lineage>
        <taxon>Bacteria</taxon>
        <taxon>Pseudomonadati</taxon>
        <taxon>Pseudomonadota</taxon>
        <taxon>Betaproteobacteria</taxon>
        <taxon>Neisseriales</taxon>
        <taxon>Chromobacteriaceae</taxon>
        <taxon>Vogesella</taxon>
    </lineage>
</organism>
<proteinExistence type="inferred from homology"/>
<keyword evidence="2" id="KW-0479">Metal-binding</keyword>
<dbReference type="NCBIfam" id="TIGR00608">
    <property type="entry name" value="radc"/>
    <property type="match status" value="1"/>
</dbReference>
<sequence>MSIAHWPEAERPREKLLQRGPAVLSDAELLAIFLRTGIRGCSAVDMGRQLIQRFGSLGKLLAAEPGDFVRGSGLGPAKYAQFMAVKELARRVLAEEMQLGDALSSPQAVRQYLRLAIGVREVEVFVALFLTAQNRVLAVEELFRGTLTETRVYPREIVRRALQHNAHAVIVAHNHPSGVAEPSAADRALTASLKQALALVDISLLDHFVVTGSHAESLAERGWM</sequence>
<dbReference type="InterPro" id="IPR037518">
    <property type="entry name" value="MPN"/>
</dbReference>
<dbReference type="PROSITE" id="PS01302">
    <property type="entry name" value="UPF0758"/>
    <property type="match status" value="1"/>
</dbReference>
<keyword evidence="3" id="KW-0378">Hydrolase</keyword>
<accession>A0ABQ3HBI4</accession>
<dbReference type="PANTHER" id="PTHR30471:SF3">
    <property type="entry name" value="UPF0758 PROTEIN YEES-RELATED"/>
    <property type="match status" value="1"/>
</dbReference>
<keyword evidence="5" id="KW-0482">Metalloprotease</keyword>